<dbReference type="GO" id="GO:0051539">
    <property type="term" value="F:4 iron, 4 sulfur cluster binding"/>
    <property type="evidence" value="ECO:0007669"/>
    <property type="project" value="UniProtKB-KW"/>
</dbReference>
<dbReference type="PANTHER" id="PTHR43498:SF1">
    <property type="entry name" value="COB--COM HETERODISULFIDE REDUCTASE IRON-SULFUR SUBUNIT A"/>
    <property type="match status" value="1"/>
</dbReference>
<evidence type="ECO:0000256" key="1">
    <source>
        <dbReference type="ARBA" id="ARBA00022485"/>
    </source>
</evidence>
<dbReference type="VEuPathDB" id="FungiDB:Z518_00382"/>
<name>A0A0D2HF24_9EURO</name>
<keyword evidence="2" id="KW-0479">Metal-binding</keyword>
<dbReference type="AlphaFoldDB" id="A0A0D2HF24"/>
<evidence type="ECO:0000256" key="5">
    <source>
        <dbReference type="ARBA" id="ARBA00023014"/>
    </source>
</evidence>
<keyword evidence="1" id="KW-0004">4Fe-4S</keyword>
<dbReference type="PANTHER" id="PTHR43498">
    <property type="entry name" value="FERREDOXIN:COB-COM HETERODISULFIDE REDUCTASE SUBUNIT A"/>
    <property type="match status" value="1"/>
</dbReference>
<dbReference type="GeneID" id="25288453"/>
<dbReference type="InterPro" id="IPR036188">
    <property type="entry name" value="FAD/NAD-bd_sf"/>
</dbReference>
<dbReference type="RefSeq" id="XP_013276439.1">
    <property type="nucleotide sequence ID" value="XM_013420985.1"/>
</dbReference>
<dbReference type="Proteomes" id="UP000053617">
    <property type="component" value="Unassembled WGS sequence"/>
</dbReference>
<dbReference type="EMBL" id="KN847475">
    <property type="protein sequence ID" value="KIX09303.1"/>
    <property type="molecule type" value="Genomic_DNA"/>
</dbReference>
<dbReference type="Pfam" id="PF12831">
    <property type="entry name" value="FAD_oxidored"/>
    <property type="match status" value="1"/>
</dbReference>
<reference evidence="6 7" key="1">
    <citation type="submission" date="2015-01" db="EMBL/GenBank/DDBJ databases">
        <title>The Genome Sequence of Rhinocladiella mackenzie CBS 650.93.</title>
        <authorList>
            <consortium name="The Broad Institute Genomics Platform"/>
            <person name="Cuomo C."/>
            <person name="de Hoog S."/>
            <person name="Gorbushina A."/>
            <person name="Stielow B."/>
            <person name="Teixiera M."/>
            <person name="Abouelleil A."/>
            <person name="Chapman S.B."/>
            <person name="Priest M."/>
            <person name="Young S.K."/>
            <person name="Wortman J."/>
            <person name="Nusbaum C."/>
            <person name="Birren B."/>
        </authorList>
    </citation>
    <scope>NUCLEOTIDE SEQUENCE [LARGE SCALE GENOMIC DNA]</scope>
    <source>
        <strain evidence="6 7">CBS 650.93</strain>
    </source>
</reference>
<dbReference type="OrthoDB" id="10264636at2759"/>
<organism evidence="6 7">
    <name type="scientific">Rhinocladiella mackenziei CBS 650.93</name>
    <dbReference type="NCBI Taxonomy" id="1442369"/>
    <lineage>
        <taxon>Eukaryota</taxon>
        <taxon>Fungi</taxon>
        <taxon>Dikarya</taxon>
        <taxon>Ascomycota</taxon>
        <taxon>Pezizomycotina</taxon>
        <taxon>Eurotiomycetes</taxon>
        <taxon>Chaetothyriomycetidae</taxon>
        <taxon>Chaetothyriales</taxon>
        <taxon>Herpotrichiellaceae</taxon>
        <taxon>Rhinocladiella</taxon>
    </lineage>
</organism>
<accession>A0A0D2HF24</accession>
<dbReference type="GO" id="GO:0046872">
    <property type="term" value="F:metal ion binding"/>
    <property type="evidence" value="ECO:0007669"/>
    <property type="project" value="UniProtKB-KW"/>
</dbReference>
<protein>
    <submittedName>
        <fullName evidence="6">Uncharacterized protein</fullName>
    </submittedName>
</protein>
<evidence type="ECO:0000256" key="3">
    <source>
        <dbReference type="ARBA" id="ARBA00023002"/>
    </source>
</evidence>
<evidence type="ECO:0000313" key="6">
    <source>
        <dbReference type="EMBL" id="KIX09303.1"/>
    </source>
</evidence>
<keyword evidence="3" id="KW-0560">Oxidoreductase</keyword>
<keyword evidence="5" id="KW-0411">Iron-sulfur</keyword>
<dbReference type="GO" id="GO:0016491">
    <property type="term" value="F:oxidoreductase activity"/>
    <property type="evidence" value="ECO:0007669"/>
    <property type="project" value="UniProtKB-KW"/>
</dbReference>
<dbReference type="InterPro" id="IPR039650">
    <property type="entry name" value="HdrA-like"/>
</dbReference>
<dbReference type="HOGENOM" id="CLU_063104_0_0_1"/>
<keyword evidence="4" id="KW-0408">Iron</keyword>
<dbReference type="SUPFAM" id="SSF51905">
    <property type="entry name" value="FAD/NAD(P)-binding domain"/>
    <property type="match status" value="1"/>
</dbReference>
<keyword evidence="7" id="KW-1185">Reference proteome</keyword>
<sequence length="373" mass="41165">MTEIDCDVLIYGGTPGAAGTAVESAKLGHKVLLVPSDEHIGGVQVNGLGAMDIDRQAGFQNSPSVGDAGLELRRRTSAIYGRLETVVKKDIKDPSVWQFESRVAESNIKDWLAESPNIQIIKASLARGKTVDKSDVKVTKVFIDATCEGDLLAATGISTTYGREASSVYGESLTRVRHETIYSQIQVPVDPYRTPGDPSSGLLYGISDEPFGTPRQGDNHLMAFSFQLPLTDNKDNQLPIYKPEGYDPSHYELYRRHAQAGGRLSTPIVRIPGRKADVDGCESPLHLDLLSFHEEWQRFGYPLDELPDNNHFPRMLYICDARRMVSDYVIRQGMAVQGVPYDILKEKLLVRGALFDASKVGVPSFPDDEKVLN</sequence>
<gene>
    <name evidence="6" type="ORF">Z518_00382</name>
</gene>
<evidence type="ECO:0000313" key="7">
    <source>
        <dbReference type="Proteomes" id="UP000053617"/>
    </source>
</evidence>
<proteinExistence type="predicted"/>
<evidence type="ECO:0000256" key="2">
    <source>
        <dbReference type="ARBA" id="ARBA00022723"/>
    </source>
</evidence>
<evidence type="ECO:0000256" key="4">
    <source>
        <dbReference type="ARBA" id="ARBA00023004"/>
    </source>
</evidence>